<name>A0A6G4WA16_9HYPH</name>
<evidence type="ECO:0000259" key="3">
    <source>
        <dbReference type="Pfam" id="PF00294"/>
    </source>
</evidence>
<dbReference type="EMBL" id="JAAKZF010000006">
    <property type="protein sequence ID" value="NGO50990.1"/>
    <property type="molecule type" value="Genomic_DNA"/>
</dbReference>
<sequence length="324" mass="33283">MSFPKILAVGGAHIDRRGQVTGAYVPGASNPGVMAEDVGGGAFNALRNAVRRGASGAIMSVRGGDAAGETVSRAIFDAGIADLSAIFLDRTTPSYTALLDRDGDVIAALADMALYETAFAKQLRRASFRAAVAEADALLCDANLPADALARLARLASGKPLFAIAISPAKVVRLSEILETLSCLFMNFREAACLAGLPGDARVDDVVARLHSIGLSSAVISRGGAPTVAFDRSGLFSITPPPPRKIVDVTGAGDALAGATMVALLRGLPLREALREGMAAAMLAVESPASAPEFSARDFTAALALVPKAEAMHQDGRIGETNDA</sequence>
<dbReference type="Pfam" id="PF00294">
    <property type="entry name" value="PfkB"/>
    <property type="match status" value="1"/>
</dbReference>
<dbReference type="InterPro" id="IPR011611">
    <property type="entry name" value="PfkB_dom"/>
</dbReference>
<dbReference type="CDD" id="cd01941">
    <property type="entry name" value="YeiC_kinase_like"/>
    <property type="match status" value="1"/>
</dbReference>
<organism evidence="4 5">
    <name type="scientific">Allomesorhizobium camelthorni</name>
    <dbReference type="NCBI Taxonomy" id="475069"/>
    <lineage>
        <taxon>Bacteria</taxon>
        <taxon>Pseudomonadati</taxon>
        <taxon>Pseudomonadota</taxon>
        <taxon>Alphaproteobacteria</taxon>
        <taxon>Hyphomicrobiales</taxon>
        <taxon>Phyllobacteriaceae</taxon>
        <taxon>Allomesorhizobium</taxon>
    </lineage>
</organism>
<feature type="domain" description="Carbohydrate kinase PfkB" evidence="3">
    <location>
        <begin position="5"/>
        <end position="290"/>
    </location>
</feature>
<keyword evidence="2 4" id="KW-0418">Kinase</keyword>
<evidence type="ECO:0000256" key="1">
    <source>
        <dbReference type="ARBA" id="ARBA00022679"/>
    </source>
</evidence>
<keyword evidence="5" id="KW-1185">Reference proteome</keyword>
<keyword evidence="1" id="KW-0808">Transferase</keyword>
<evidence type="ECO:0000313" key="5">
    <source>
        <dbReference type="Proteomes" id="UP001642900"/>
    </source>
</evidence>
<dbReference type="GO" id="GO:0016301">
    <property type="term" value="F:kinase activity"/>
    <property type="evidence" value="ECO:0007669"/>
    <property type="project" value="UniProtKB-KW"/>
</dbReference>
<dbReference type="SUPFAM" id="SSF53613">
    <property type="entry name" value="Ribokinase-like"/>
    <property type="match status" value="1"/>
</dbReference>
<dbReference type="PANTHER" id="PTHR10584:SF166">
    <property type="entry name" value="RIBOKINASE"/>
    <property type="match status" value="1"/>
</dbReference>
<protein>
    <submittedName>
        <fullName evidence="4">Carbohydrate kinase</fullName>
    </submittedName>
</protein>
<reference evidence="4 5" key="1">
    <citation type="submission" date="2020-02" db="EMBL/GenBank/DDBJ databases">
        <title>Genome sequence of strain CCNWXJ40-4.</title>
        <authorList>
            <person name="Gao J."/>
            <person name="Sun J."/>
        </authorList>
    </citation>
    <scope>NUCLEOTIDE SEQUENCE [LARGE SCALE GENOMIC DNA]</scope>
    <source>
        <strain evidence="4 5">CCNWXJ 40-4</strain>
    </source>
</reference>
<dbReference type="Gene3D" id="3.40.1190.20">
    <property type="match status" value="1"/>
</dbReference>
<proteinExistence type="predicted"/>
<dbReference type="AlphaFoldDB" id="A0A6G4WA16"/>
<comment type="caution">
    <text evidence="4">The sequence shown here is derived from an EMBL/GenBank/DDBJ whole genome shotgun (WGS) entry which is preliminary data.</text>
</comment>
<dbReference type="PANTHER" id="PTHR10584">
    <property type="entry name" value="SUGAR KINASE"/>
    <property type="match status" value="1"/>
</dbReference>
<evidence type="ECO:0000256" key="2">
    <source>
        <dbReference type="ARBA" id="ARBA00022777"/>
    </source>
</evidence>
<evidence type="ECO:0000313" key="4">
    <source>
        <dbReference type="EMBL" id="NGO50990.1"/>
    </source>
</evidence>
<dbReference type="InterPro" id="IPR029056">
    <property type="entry name" value="Ribokinase-like"/>
</dbReference>
<dbReference type="RefSeq" id="WP_165025442.1">
    <property type="nucleotide sequence ID" value="NZ_JAAKZF010000006.1"/>
</dbReference>
<gene>
    <name evidence="4" type="ORF">G6N73_07325</name>
</gene>
<accession>A0A6G4WA16</accession>
<dbReference type="Proteomes" id="UP001642900">
    <property type="component" value="Unassembled WGS sequence"/>
</dbReference>